<sequence length="76" mass="8832">MSKYDPLENYLKGITVTLSYTEIEQILGSELPPTAYERDQWWANNTNNHTQARSWLNAGWKVRTVDLGKSVTFIRN</sequence>
<comment type="caution">
    <text evidence="2">The sequence shown here is derived from an EMBL/GenBank/DDBJ whole genome shotgun (WGS) entry which is preliminary data.</text>
</comment>
<name>A0ABU1Q9H5_9BACL</name>
<dbReference type="RefSeq" id="WP_310165988.1">
    <property type="nucleotide sequence ID" value="NZ_JAVDUG010000001.1"/>
</dbReference>
<keyword evidence="3" id="KW-1185">Reference proteome</keyword>
<accession>A0ABU1Q9H5</accession>
<protein>
    <recommendedName>
        <fullName evidence="1">DUF7662 domain-containing protein</fullName>
    </recommendedName>
</protein>
<dbReference type="EMBL" id="JAVDUG010000001">
    <property type="protein sequence ID" value="MDR6776273.1"/>
    <property type="molecule type" value="Genomic_DNA"/>
</dbReference>
<dbReference type="Pfam" id="PF24698">
    <property type="entry name" value="DUF7662"/>
    <property type="match status" value="1"/>
</dbReference>
<reference evidence="2 3" key="1">
    <citation type="submission" date="2023-07" db="EMBL/GenBank/DDBJ databases">
        <title>Sorghum-associated microbial communities from plants grown in Nebraska, USA.</title>
        <authorList>
            <person name="Schachtman D."/>
        </authorList>
    </citation>
    <scope>NUCLEOTIDE SEQUENCE [LARGE SCALE GENOMIC DNA]</scope>
    <source>
        <strain evidence="2 3">BE143</strain>
    </source>
</reference>
<evidence type="ECO:0000313" key="2">
    <source>
        <dbReference type="EMBL" id="MDR6776273.1"/>
    </source>
</evidence>
<proteinExistence type="predicted"/>
<gene>
    <name evidence="2" type="ORF">J2W98_000520</name>
</gene>
<evidence type="ECO:0000259" key="1">
    <source>
        <dbReference type="Pfam" id="PF24698"/>
    </source>
</evidence>
<dbReference type="Proteomes" id="UP001266807">
    <property type="component" value="Unassembled WGS sequence"/>
</dbReference>
<evidence type="ECO:0000313" key="3">
    <source>
        <dbReference type="Proteomes" id="UP001266807"/>
    </source>
</evidence>
<dbReference type="InterPro" id="IPR056079">
    <property type="entry name" value="DUF7662"/>
</dbReference>
<organism evidence="2 3">
    <name type="scientific">Paenibacillus peoriae</name>
    <dbReference type="NCBI Taxonomy" id="59893"/>
    <lineage>
        <taxon>Bacteria</taxon>
        <taxon>Bacillati</taxon>
        <taxon>Bacillota</taxon>
        <taxon>Bacilli</taxon>
        <taxon>Bacillales</taxon>
        <taxon>Paenibacillaceae</taxon>
        <taxon>Paenibacillus</taxon>
    </lineage>
</organism>
<feature type="domain" description="DUF7662" evidence="1">
    <location>
        <begin position="4"/>
        <end position="75"/>
    </location>
</feature>